<sequence length="190" mass="21903">MRFELESRGLILRALSEDYAPNVCDFYKRNYDYLSKWEPNLNDKFLSLEAMEMFMKADMKNMLLGNSVRYWFSFKNSPERIIGGVNFQDIKRGAFKSCQIGYKIDENFSGLGLTKEAAHCAISSMFTDEKLHRVEALIAVDNLPSVRLVEKLGFTKEGVSREFALINGDWKDCFQYSLLEGELKGLSQQM</sequence>
<evidence type="ECO:0000313" key="5">
    <source>
        <dbReference type="EMBL" id="MBK5896362.1"/>
    </source>
</evidence>
<dbReference type="InterPro" id="IPR000182">
    <property type="entry name" value="GNAT_dom"/>
</dbReference>
<name>A0ABS1IWT9_9FIRM</name>
<evidence type="ECO:0000256" key="3">
    <source>
        <dbReference type="ARBA" id="ARBA00038502"/>
    </source>
</evidence>
<dbReference type="InterPro" id="IPR051531">
    <property type="entry name" value="N-acetyltransferase"/>
</dbReference>
<dbReference type="PROSITE" id="PS51186">
    <property type="entry name" value="GNAT"/>
    <property type="match status" value="1"/>
</dbReference>
<keyword evidence="2" id="KW-0012">Acyltransferase</keyword>
<accession>A0ABS1IWT9</accession>
<feature type="domain" description="N-acetyltransferase" evidence="4">
    <location>
        <begin position="10"/>
        <end position="176"/>
    </location>
</feature>
<keyword evidence="1" id="KW-0808">Transferase</keyword>
<dbReference type="RefSeq" id="WP_208427941.1">
    <property type="nucleotide sequence ID" value="NZ_JAEPRJ010000001.1"/>
</dbReference>
<organism evidence="5 6">
    <name type="scientific">Catonella massiliensis</name>
    <dbReference type="NCBI Taxonomy" id="2799636"/>
    <lineage>
        <taxon>Bacteria</taxon>
        <taxon>Bacillati</taxon>
        <taxon>Bacillota</taxon>
        <taxon>Clostridia</taxon>
        <taxon>Lachnospirales</taxon>
        <taxon>Lachnospiraceae</taxon>
        <taxon>Catonella</taxon>
    </lineage>
</organism>
<dbReference type="PANTHER" id="PTHR43792">
    <property type="entry name" value="GNAT FAMILY, PUTATIVE (AFU_ORTHOLOGUE AFUA_3G00765)-RELATED-RELATED"/>
    <property type="match status" value="1"/>
</dbReference>
<dbReference type="PANTHER" id="PTHR43792:SF8">
    <property type="entry name" value="[RIBOSOMAL PROTEIN US5]-ALANINE N-ACETYLTRANSFERASE"/>
    <property type="match status" value="1"/>
</dbReference>
<comment type="similarity">
    <text evidence="3">Belongs to the acetyltransferase family. RimJ subfamily.</text>
</comment>
<dbReference type="Pfam" id="PF13302">
    <property type="entry name" value="Acetyltransf_3"/>
    <property type="match status" value="1"/>
</dbReference>
<evidence type="ECO:0000256" key="2">
    <source>
        <dbReference type="ARBA" id="ARBA00023315"/>
    </source>
</evidence>
<dbReference type="EMBL" id="JAEPRJ010000001">
    <property type="protein sequence ID" value="MBK5896362.1"/>
    <property type="molecule type" value="Genomic_DNA"/>
</dbReference>
<evidence type="ECO:0000256" key="1">
    <source>
        <dbReference type="ARBA" id="ARBA00022679"/>
    </source>
</evidence>
<dbReference type="InterPro" id="IPR016181">
    <property type="entry name" value="Acyl_CoA_acyltransferase"/>
</dbReference>
<keyword evidence="6" id="KW-1185">Reference proteome</keyword>
<evidence type="ECO:0000259" key="4">
    <source>
        <dbReference type="PROSITE" id="PS51186"/>
    </source>
</evidence>
<gene>
    <name evidence="5" type="ORF">JJN12_00975</name>
</gene>
<proteinExistence type="inferred from homology"/>
<reference evidence="5 6" key="1">
    <citation type="submission" date="2021-01" db="EMBL/GenBank/DDBJ databases">
        <title>Isolation and description of Catonella massiliensis sp. nov., a novel Catonella species, isolated from a stable periodontitis subject.</title>
        <authorList>
            <person name="Antezack A."/>
            <person name="Boxberger M."/>
            <person name="La Scola B."/>
            <person name="Monnet-Corti V."/>
        </authorList>
    </citation>
    <scope>NUCLEOTIDE SEQUENCE [LARGE SCALE GENOMIC DNA]</scope>
    <source>
        <strain evidence="5 6">Marseille-Q4567</strain>
    </source>
</reference>
<evidence type="ECO:0000313" key="6">
    <source>
        <dbReference type="Proteomes" id="UP000604730"/>
    </source>
</evidence>
<dbReference type="SUPFAM" id="SSF55729">
    <property type="entry name" value="Acyl-CoA N-acyltransferases (Nat)"/>
    <property type="match status" value="1"/>
</dbReference>
<dbReference type="Proteomes" id="UP000604730">
    <property type="component" value="Unassembled WGS sequence"/>
</dbReference>
<protein>
    <submittedName>
        <fullName evidence="5">GNAT family N-acetyltransferase</fullName>
    </submittedName>
</protein>
<comment type="caution">
    <text evidence="5">The sequence shown here is derived from an EMBL/GenBank/DDBJ whole genome shotgun (WGS) entry which is preliminary data.</text>
</comment>
<dbReference type="Gene3D" id="3.40.630.30">
    <property type="match status" value="1"/>
</dbReference>